<dbReference type="InterPro" id="IPR011009">
    <property type="entry name" value="Kinase-like_dom_sf"/>
</dbReference>
<evidence type="ECO:0000313" key="3">
    <source>
        <dbReference type="Proteomes" id="UP000037773"/>
    </source>
</evidence>
<proteinExistence type="predicted"/>
<keyword evidence="2" id="KW-0808">Transferase</keyword>
<dbReference type="Proteomes" id="UP000037773">
    <property type="component" value="Unassembled WGS sequence"/>
</dbReference>
<dbReference type="SUPFAM" id="SSF56112">
    <property type="entry name" value="Protein kinase-like (PK-like)"/>
    <property type="match status" value="1"/>
</dbReference>
<accession>A0A0M8QWK2</accession>
<dbReference type="OrthoDB" id="236897at2"/>
<protein>
    <submittedName>
        <fullName evidence="2">Aminoglycoside phosphotransferase</fullName>
    </submittedName>
</protein>
<dbReference type="RefSeq" id="WP_030819721.1">
    <property type="nucleotide sequence ID" value="NZ_LGCN01000001.1"/>
</dbReference>
<reference evidence="2 3" key="1">
    <citation type="submission" date="2015-07" db="EMBL/GenBank/DDBJ databases">
        <authorList>
            <person name="Noorani M."/>
        </authorList>
    </citation>
    <scope>NUCLEOTIDE SEQUENCE [LARGE SCALE GENOMIC DNA]</scope>
    <source>
        <strain evidence="2 3">NRRL B-24567</strain>
    </source>
</reference>
<name>A0A0M8QWK2_9ACTN</name>
<dbReference type="AlphaFoldDB" id="A0A0M8QWK2"/>
<comment type="caution">
    <text evidence="2">The sequence shown here is derived from an EMBL/GenBank/DDBJ whole genome shotgun (WGS) entry which is preliminary data.</text>
</comment>
<sequence length="243" mass="26964">MKNEVPLSGGRITSGVVRIGDTVRRPVTASSAFVAELLGDLRRQGFAGAPRHLGFDEANREILSYLPGWVPARFQRWTDLQVAAAGSLLRAFHDATRASRLAGRHPVVCHHDPGPNNTVFTDDVPVAFIDFDTAAPGDPLEDLGYMAWTWCISSKPDAPPAASQAAQVRILAGAYGLDDASRSRLIDAVLDRQMRNARWWRHHLMRPSPHVADDHEIAERIRWSEREHAYTLTNRTTFDAALD</sequence>
<feature type="domain" description="Aminoglycoside phosphotransferase" evidence="1">
    <location>
        <begin position="35"/>
        <end position="161"/>
    </location>
</feature>
<evidence type="ECO:0000313" key="2">
    <source>
        <dbReference type="EMBL" id="KOT46691.1"/>
    </source>
</evidence>
<gene>
    <name evidence="2" type="ORF">ADK41_00190</name>
</gene>
<dbReference type="InterPro" id="IPR002575">
    <property type="entry name" value="Aminoglycoside_PTrfase"/>
</dbReference>
<organism evidence="2 3">
    <name type="scientific">Streptomyces caelestis</name>
    <dbReference type="NCBI Taxonomy" id="36816"/>
    <lineage>
        <taxon>Bacteria</taxon>
        <taxon>Bacillati</taxon>
        <taxon>Actinomycetota</taxon>
        <taxon>Actinomycetes</taxon>
        <taxon>Kitasatosporales</taxon>
        <taxon>Streptomycetaceae</taxon>
        <taxon>Streptomyces</taxon>
    </lineage>
</organism>
<dbReference type="GO" id="GO:0016740">
    <property type="term" value="F:transferase activity"/>
    <property type="evidence" value="ECO:0007669"/>
    <property type="project" value="UniProtKB-KW"/>
</dbReference>
<keyword evidence="3" id="KW-1185">Reference proteome</keyword>
<dbReference type="PATRIC" id="fig|36816.3.peg.39"/>
<evidence type="ECO:0000259" key="1">
    <source>
        <dbReference type="Pfam" id="PF01636"/>
    </source>
</evidence>
<dbReference type="EMBL" id="LGCN01000001">
    <property type="protein sequence ID" value="KOT46691.1"/>
    <property type="molecule type" value="Genomic_DNA"/>
</dbReference>
<dbReference type="Pfam" id="PF01636">
    <property type="entry name" value="APH"/>
    <property type="match status" value="1"/>
</dbReference>
<dbReference type="Gene3D" id="3.90.1200.10">
    <property type="match status" value="1"/>
</dbReference>